<dbReference type="AlphaFoldDB" id="A0A182FGI1"/>
<dbReference type="VEuPathDB" id="VectorBase:AALB005622"/>
<reference evidence="1 2" key="1">
    <citation type="journal article" date="2017" name="G3 (Bethesda)">
        <title>The Physical Genome Mapping of Anopheles albimanus Corrected Scaffold Misassemblies and Identified Interarm Rearrangements in Genus Anopheles.</title>
        <authorList>
            <person name="Artemov G.N."/>
            <person name="Peery A.N."/>
            <person name="Jiang X."/>
            <person name="Tu Z."/>
            <person name="Stegniy V.N."/>
            <person name="Sharakhova M.V."/>
            <person name="Sharakhov I.V."/>
        </authorList>
    </citation>
    <scope>NUCLEOTIDE SEQUENCE [LARGE SCALE GENOMIC DNA]</scope>
    <source>
        <strain evidence="1 2">ALBI9_A</strain>
    </source>
</reference>
<dbReference type="EnsemblMetazoa" id="AALB005622-RA">
    <property type="protein sequence ID" value="AALB005622-PA"/>
    <property type="gene ID" value="AALB005622"/>
</dbReference>
<accession>A0A182FGI1</accession>
<protein>
    <submittedName>
        <fullName evidence="1">Uncharacterized protein</fullName>
    </submittedName>
</protein>
<sequence>MRTIVAIGALVVLVMLVIAAGGSPTSTSSGKPGRSRNYAGGYGGYGVGGYGHGPKIDDVELFFQLRNKLIEVATNAIGFSPLASLNSFNREAFDFEFKPPGKLSVYVREVEKEPPKSSYYPSSSHHYPGPTYGGSYGGSFGGSYGGSYGGGYRSTGHNKPSKGRVPIEE</sequence>
<evidence type="ECO:0000313" key="1">
    <source>
        <dbReference type="EnsemblMetazoa" id="AALB005622-PA"/>
    </source>
</evidence>
<reference evidence="1" key="2">
    <citation type="submission" date="2022-08" db="UniProtKB">
        <authorList>
            <consortium name="EnsemblMetazoa"/>
        </authorList>
    </citation>
    <scope>IDENTIFICATION</scope>
    <source>
        <strain evidence="1">STECLA/ALBI9_A</strain>
    </source>
</reference>
<organism evidence="1 2">
    <name type="scientific">Anopheles albimanus</name>
    <name type="common">New world malaria mosquito</name>
    <dbReference type="NCBI Taxonomy" id="7167"/>
    <lineage>
        <taxon>Eukaryota</taxon>
        <taxon>Metazoa</taxon>
        <taxon>Ecdysozoa</taxon>
        <taxon>Arthropoda</taxon>
        <taxon>Hexapoda</taxon>
        <taxon>Insecta</taxon>
        <taxon>Pterygota</taxon>
        <taxon>Neoptera</taxon>
        <taxon>Endopterygota</taxon>
        <taxon>Diptera</taxon>
        <taxon>Nematocera</taxon>
        <taxon>Culicoidea</taxon>
        <taxon>Culicidae</taxon>
        <taxon>Anophelinae</taxon>
        <taxon>Anopheles</taxon>
    </lineage>
</organism>
<keyword evidence="2" id="KW-1185">Reference proteome</keyword>
<dbReference type="Proteomes" id="UP000069272">
    <property type="component" value="Chromosome 3L"/>
</dbReference>
<evidence type="ECO:0000313" key="2">
    <source>
        <dbReference type="Proteomes" id="UP000069272"/>
    </source>
</evidence>
<proteinExistence type="predicted"/>
<name>A0A182FGI1_ANOAL</name>